<dbReference type="InterPro" id="IPR029044">
    <property type="entry name" value="Nucleotide-diphossugar_trans"/>
</dbReference>
<evidence type="ECO:0000259" key="2">
    <source>
        <dbReference type="Pfam" id="PF13733"/>
    </source>
</evidence>
<dbReference type="AlphaFoldDB" id="A0A9Q1JG23"/>
<dbReference type="GO" id="GO:0008092">
    <property type="term" value="F:cytoskeletal protein binding"/>
    <property type="evidence" value="ECO:0007669"/>
    <property type="project" value="TreeGrafter"/>
</dbReference>
<reference evidence="3" key="1">
    <citation type="journal article" date="2023" name="Science">
        <title>Genome structures resolve the early diversification of teleost fishes.</title>
        <authorList>
            <person name="Parey E."/>
            <person name="Louis A."/>
            <person name="Montfort J."/>
            <person name="Bouchez O."/>
            <person name="Roques C."/>
            <person name="Iampietro C."/>
            <person name="Lluch J."/>
            <person name="Castinel A."/>
            <person name="Donnadieu C."/>
            <person name="Desvignes T."/>
            <person name="Floi Bucao C."/>
            <person name="Jouanno E."/>
            <person name="Wen M."/>
            <person name="Mejri S."/>
            <person name="Dirks R."/>
            <person name="Jansen H."/>
            <person name="Henkel C."/>
            <person name="Chen W.J."/>
            <person name="Zahm M."/>
            <person name="Cabau C."/>
            <person name="Klopp C."/>
            <person name="Thompson A.W."/>
            <person name="Robinson-Rechavi M."/>
            <person name="Braasch I."/>
            <person name="Lecointre G."/>
            <person name="Bobe J."/>
            <person name="Postlethwait J.H."/>
            <person name="Berthelot C."/>
            <person name="Roest Crollius H."/>
            <person name="Guiguen Y."/>
        </authorList>
    </citation>
    <scope>NUCLEOTIDE SEQUENCE</scope>
    <source>
        <strain evidence="3">WJC10195</strain>
    </source>
</reference>
<evidence type="ECO:0000256" key="1">
    <source>
        <dbReference type="SAM" id="Phobius"/>
    </source>
</evidence>
<dbReference type="EMBL" id="JAINUF010000001">
    <property type="protein sequence ID" value="KAJ8382289.1"/>
    <property type="molecule type" value="Genomic_DNA"/>
</dbReference>
<dbReference type="OrthoDB" id="10016069at2759"/>
<keyword evidence="4" id="KW-1185">Reference proteome</keyword>
<dbReference type="Gene3D" id="3.90.550.10">
    <property type="entry name" value="Spore Coat Polysaccharide Biosynthesis Protein SpsA, Chain A"/>
    <property type="match status" value="1"/>
</dbReference>
<evidence type="ECO:0000313" key="3">
    <source>
        <dbReference type="EMBL" id="KAJ8382289.1"/>
    </source>
</evidence>
<name>A0A9Q1JG23_SYNKA</name>
<keyword evidence="1" id="KW-0472">Membrane</keyword>
<dbReference type="GO" id="GO:0005975">
    <property type="term" value="P:carbohydrate metabolic process"/>
    <property type="evidence" value="ECO:0007669"/>
    <property type="project" value="InterPro"/>
</dbReference>
<dbReference type="InterPro" id="IPR003859">
    <property type="entry name" value="Galactosyl_T"/>
</dbReference>
<protein>
    <recommendedName>
        <fullName evidence="2">Galactosyltransferase N-terminal domain-containing protein</fullName>
    </recommendedName>
</protein>
<dbReference type="GO" id="GO:0005794">
    <property type="term" value="C:Golgi apparatus"/>
    <property type="evidence" value="ECO:0007669"/>
    <property type="project" value="TreeGrafter"/>
</dbReference>
<dbReference type="Pfam" id="PF13733">
    <property type="entry name" value="Glyco_transf_7N"/>
    <property type="match status" value="1"/>
</dbReference>
<organism evidence="3 4">
    <name type="scientific">Synaphobranchus kaupii</name>
    <name type="common">Kaup's arrowtooth eel</name>
    <dbReference type="NCBI Taxonomy" id="118154"/>
    <lineage>
        <taxon>Eukaryota</taxon>
        <taxon>Metazoa</taxon>
        <taxon>Chordata</taxon>
        <taxon>Craniata</taxon>
        <taxon>Vertebrata</taxon>
        <taxon>Euteleostomi</taxon>
        <taxon>Actinopterygii</taxon>
        <taxon>Neopterygii</taxon>
        <taxon>Teleostei</taxon>
        <taxon>Anguilliformes</taxon>
        <taxon>Synaphobranchidae</taxon>
        <taxon>Synaphobranchus</taxon>
    </lineage>
</organism>
<feature type="transmembrane region" description="Helical" evidence="1">
    <location>
        <begin position="12"/>
        <end position="34"/>
    </location>
</feature>
<dbReference type="GO" id="GO:0003831">
    <property type="term" value="F:beta-N-acetylglucosaminylglycopeptide beta-1,4-galactosyltransferase activity"/>
    <property type="evidence" value="ECO:0007669"/>
    <property type="project" value="TreeGrafter"/>
</dbReference>
<dbReference type="PANTHER" id="PTHR19300:SF5">
    <property type="entry name" value="BETA-1,4-GALACTOSYLTRANSFERASE 1"/>
    <property type="match status" value="1"/>
</dbReference>
<dbReference type="GO" id="GO:0006487">
    <property type="term" value="P:protein N-linked glycosylation"/>
    <property type="evidence" value="ECO:0007669"/>
    <property type="project" value="TreeGrafter"/>
</dbReference>
<gene>
    <name evidence="3" type="ORF">SKAU_G00030670</name>
</gene>
<feature type="domain" description="Galactosyltransferase N-terminal" evidence="2">
    <location>
        <begin position="91"/>
        <end position="178"/>
    </location>
</feature>
<comment type="caution">
    <text evidence="3">The sequence shown here is derived from an EMBL/GenBank/DDBJ whole genome shotgun (WGS) entry which is preliminary data.</text>
</comment>
<proteinExistence type="predicted"/>
<keyword evidence="1" id="KW-1133">Transmembrane helix</keyword>
<dbReference type="Proteomes" id="UP001152622">
    <property type="component" value="Chromosome 1"/>
</dbReference>
<evidence type="ECO:0000313" key="4">
    <source>
        <dbReference type="Proteomes" id="UP001152622"/>
    </source>
</evidence>
<dbReference type="InterPro" id="IPR027995">
    <property type="entry name" value="Galactosyl_T_N"/>
</dbReference>
<accession>A0A9Q1JG23</accession>
<dbReference type="PANTHER" id="PTHR19300">
    <property type="entry name" value="BETA-1,4-GALACTOSYLTRANSFERASE"/>
    <property type="match status" value="1"/>
</dbReference>
<dbReference type="SUPFAM" id="SSF53448">
    <property type="entry name" value="Nucleotide-diphospho-sugar transferases"/>
    <property type="match status" value="1"/>
</dbReference>
<sequence length="233" mass="26862">MRDSALNFSVLHKICTLVVLLCFIHISITMFYYVKALDLRSSFVQNQQSRSLKQSPFTSNTVFREARVDAPETKAVFISNAAKDVKELKKCPDPSPLLLGPLRIEFSIPVSLDKVRADNPNLRDGGRFRPSGCVALRKVAIIIPFRNRDEHLKFWLHYLHPILQRQQLDYGIYIINQAWLYPMAELKQQEEVREALVSSEILRAPLPIYECVRQMERNEERLGTLRRPQGGVA</sequence>
<keyword evidence="1" id="KW-0812">Transmembrane</keyword>